<sequence length="170" mass="18486">MFYAPVVINRLLLHDRRAGTHLPTIQQWVRECYARNLAGTEAAGGATALAAAQAARGHEIPYEAGKHVSAHALTTDAFAVSNLAEIAMDLKRQLNALTNKIDSHGFTPRAKKPDPRSKIHRLVVSPIEPGGSWSQGLSKRVAFDKTRAEFIPARLPAQHVQEDGRQALAA</sequence>
<protein>
    <submittedName>
        <fullName evidence="1">Uncharacterized protein</fullName>
    </submittedName>
</protein>
<proteinExistence type="predicted"/>
<evidence type="ECO:0000313" key="1">
    <source>
        <dbReference type="EMBL" id="KAK3250376.1"/>
    </source>
</evidence>
<reference evidence="1 2" key="1">
    <citation type="journal article" date="2015" name="Genome Biol. Evol.">
        <title>Comparative Genomics of a Bacterivorous Green Alga Reveals Evolutionary Causalities and Consequences of Phago-Mixotrophic Mode of Nutrition.</title>
        <authorList>
            <person name="Burns J.A."/>
            <person name="Paasch A."/>
            <person name="Narechania A."/>
            <person name="Kim E."/>
        </authorList>
    </citation>
    <scope>NUCLEOTIDE SEQUENCE [LARGE SCALE GENOMIC DNA]</scope>
    <source>
        <strain evidence="1 2">PLY_AMNH</strain>
    </source>
</reference>
<gene>
    <name evidence="1" type="ORF">CYMTET_40234</name>
</gene>
<name>A0AAE0C8F8_9CHLO</name>
<comment type="caution">
    <text evidence="1">The sequence shown here is derived from an EMBL/GenBank/DDBJ whole genome shotgun (WGS) entry which is preliminary data.</text>
</comment>
<keyword evidence="2" id="KW-1185">Reference proteome</keyword>
<accession>A0AAE0C8F8</accession>
<dbReference type="Proteomes" id="UP001190700">
    <property type="component" value="Unassembled WGS sequence"/>
</dbReference>
<dbReference type="EMBL" id="LGRX02026737">
    <property type="protein sequence ID" value="KAK3250376.1"/>
    <property type="molecule type" value="Genomic_DNA"/>
</dbReference>
<evidence type="ECO:0000313" key="2">
    <source>
        <dbReference type="Proteomes" id="UP001190700"/>
    </source>
</evidence>
<dbReference type="AlphaFoldDB" id="A0AAE0C8F8"/>
<organism evidence="1 2">
    <name type="scientific">Cymbomonas tetramitiformis</name>
    <dbReference type="NCBI Taxonomy" id="36881"/>
    <lineage>
        <taxon>Eukaryota</taxon>
        <taxon>Viridiplantae</taxon>
        <taxon>Chlorophyta</taxon>
        <taxon>Pyramimonadophyceae</taxon>
        <taxon>Pyramimonadales</taxon>
        <taxon>Pyramimonadaceae</taxon>
        <taxon>Cymbomonas</taxon>
    </lineage>
</organism>